<organism evidence="2 3">
    <name type="scientific">Caballeronia sordidicola</name>
    <name type="common">Burkholderia sordidicola</name>
    <dbReference type="NCBI Taxonomy" id="196367"/>
    <lineage>
        <taxon>Bacteria</taxon>
        <taxon>Pseudomonadati</taxon>
        <taxon>Pseudomonadota</taxon>
        <taxon>Betaproteobacteria</taxon>
        <taxon>Burkholderiales</taxon>
        <taxon>Burkholderiaceae</taxon>
        <taxon>Caballeronia</taxon>
    </lineage>
</organism>
<evidence type="ECO:0000256" key="1">
    <source>
        <dbReference type="SAM" id="MobiDB-lite"/>
    </source>
</evidence>
<accession>A0A242MF53</accession>
<feature type="region of interest" description="Disordered" evidence="1">
    <location>
        <begin position="1"/>
        <end position="38"/>
    </location>
</feature>
<sequence>MLENGRCRAKKRVRRAKTASVESVLSRKRPVLPTRPFG</sequence>
<reference evidence="2 3" key="1">
    <citation type="submission" date="2017-03" db="EMBL/GenBank/DDBJ databases">
        <title>Genome analysis of strain PAMC 26577.</title>
        <authorList>
            <person name="Oh H.-M."/>
            <person name="Yang J.-A."/>
        </authorList>
    </citation>
    <scope>NUCLEOTIDE SEQUENCE [LARGE SCALE GENOMIC DNA]</scope>
    <source>
        <strain evidence="2 3">PAMC 26577</strain>
    </source>
</reference>
<feature type="compositionally biased region" description="Basic residues" evidence="1">
    <location>
        <begin position="7"/>
        <end position="17"/>
    </location>
</feature>
<protein>
    <submittedName>
        <fullName evidence="2">Uncharacterized protein</fullName>
    </submittedName>
</protein>
<dbReference type="Proteomes" id="UP000195221">
    <property type="component" value="Unassembled WGS sequence"/>
</dbReference>
<evidence type="ECO:0000313" key="2">
    <source>
        <dbReference type="EMBL" id="OTP69934.1"/>
    </source>
</evidence>
<gene>
    <name evidence="2" type="ORF">PAMC26577_29860</name>
</gene>
<evidence type="ECO:0000313" key="3">
    <source>
        <dbReference type="Proteomes" id="UP000195221"/>
    </source>
</evidence>
<dbReference type="AlphaFoldDB" id="A0A242MF53"/>
<proteinExistence type="predicted"/>
<dbReference type="EMBL" id="NBTZ01000112">
    <property type="protein sequence ID" value="OTP69934.1"/>
    <property type="molecule type" value="Genomic_DNA"/>
</dbReference>
<comment type="caution">
    <text evidence="2">The sequence shown here is derived from an EMBL/GenBank/DDBJ whole genome shotgun (WGS) entry which is preliminary data.</text>
</comment>
<name>A0A242MF53_CABSO</name>